<organism evidence="4">
    <name type="scientific">Staphylothermus marinus</name>
    <dbReference type="NCBI Taxonomy" id="2280"/>
    <lineage>
        <taxon>Archaea</taxon>
        <taxon>Thermoproteota</taxon>
        <taxon>Thermoprotei</taxon>
        <taxon>Desulfurococcales</taxon>
        <taxon>Desulfurococcaceae</taxon>
        <taxon>Staphylothermus</taxon>
    </lineage>
</organism>
<comment type="caution">
    <text evidence="3">Lacks conserved residue(s) required for the propagation of feature annotation.</text>
</comment>
<comment type="similarity">
    <text evidence="3">Belongs to the Maf family. YhdE subfamily.</text>
</comment>
<gene>
    <name evidence="4" type="primary">maf</name>
    <name evidence="4" type="ORF">ENU14_02895</name>
</gene>
<dbReference type="PANTHER" id="PTHR43213">
    <property type="entry name" value="BIFUNCTIONAL DTTP/UTP PYROPHOSPHATASE/METHYLTRANSFERASE PROTEIN-RELATED"/>
    <property type="match status" value="1"/>
</dbReference>
<sequence>MYVIVLATSSERRINFLKNFCKDLLVIKPNIREIIMHDPLETIRINARNKVLSVYDKAPDNSIIIGFDTVIHHPDYGVFGKPRNRDEAEFMLRILSDTIHNIYSGIYIINKPDRREVFKYSVSKVKLMNLDEELIQWYLSTNEWIDKAGGYAIQGYASIFIEWIEGDLYNVVGIPINTLFKVLKEVYGIDLTKCSGT</sequence>
<evidence type="ECO:0000313" key="4">
    <source>
        <dbReference type="EMBL" id="HGM58521.1"/>
    </source>
</evidence>
<comment type="subcellular location">
    <subcellularLocation>
        <location evidence="3">Cytoplasm</location>
    </subcellularLocation>
</comment>
<dbReference type="PIRSF" id="PIRSF006305">
    <property type="entry name" value="Maf"/>
    <property type="match status" value="1"/>
</dbReference>
<dbReference type="EMBL" id="DTBJ01000020">
    <property type="protein sequence ID" value="HGM58521.1"/>
    <property type="molecule type" value="Genomic_DNA"/>
</dbReference>
<dbReference type="InterPro" id="IPR029001">
    <property type="entry name" value="ITPase-like_fam"/>
</dbReference>
<accession>A0A7C4D726</accession>
<feature type="site" description="Important for substrate specificity" evidence="3">
    <location>
        <position position="69"/>
    </location>
</feature>
<dbReference type="HAMAP" id="MF_00528">
    <property type="entry name" value="Maf"/>
    <property type="match status" value="1"/>
</dbReference>
<feature type="site" description="Important for substrate specificity" evidence="3">
    <location>
        <position position="12"/>
    </location>
</feature>
<dbReference type="GO" id="GO:0047429">
    <property type="term" value="F:nucleoside triphosphate diphosphatase activity"/>
    <property type="evidence" value="ECO:0007669"/>
    <property type="project" value="UniProtKB-EC"/>
</dbReference>
<comment type="cofactor">
    <cofactor evidence="1 3">
        <name>a divalent metal cation</name>
        <dbReference type="ChEBI" id="CHEBI:60240"/>
    </cofactor>
</comment>
<dbReference type="Gene3D" id="3.90.950.10">
    <property type="match status" value="1"/>
</dbReference>
<keyword evidence="2 3" id="KW-0378">Hydrolase</keyword>
<dbReference type="GO" id="GO:0005737">
    <property type="term" value="C:cytoplasm"/>
    <property type="evidence" value="ECO:0007669"/>
    <property type="project" value="UniProtKB-SubCell"/>
</dbReference>
<comment type="function">
    <text evidence="3">Nucleoside triphosphate pyrophosphatase that hydrolyzes dTTP and UTP. May have a dual role in cell division arrest and in preventing the incorporation of modified nucleotides into cellular nucleic acids.</text>
</comment>
<evidence type="ECO:0000256" key="2">
    <source>
        <dbReference type="ARBA" id="ARBA00022801"/>
    </source>
</evidence>
<dbReference type="AlphaFoldDB" id="A0A7C4D726"/>
<feature type="active site" description="Proton acceptor" evidence="3">
    <location>
        <position position="68"/>
    </location>
</feature>
<dbReference type="NCBIfam" id="TIGR00172">
    <property type="entry name" value="maf"/>
    <property type="match status" value="1"/>
</dbReference>
<dbReference type="PANTHER" id="PTHR43213:SF5">
    <property type="entry name" value="BIFUNCTIONAL DTTP_UTP PYROPHOSPHATASE_METHYLTRANSFERASE PROTEIN-RELATED"/>
    <property type="match status" value="1"/>
</dbReference>
<keyword evidence="3" id="KW-0963">Cytoplasm</keyword>
<comment type="caution">
    <text evidence="4">The sequence shown here is derived from an EMBL/GenBank/DDBJ whole genome shotgun (WGS) entry which is preliminary data.</text>
</comment>
<comment type="catalytic activity">
    <reaction evidence="3">
        <text>dTTP + H2O = dTMP + diphosphate + H(+)</text>
        <dbReference type="Rhea" id="RHEA:28534"/>
        <dbReference type="ChEBI" id="CHEBI:15377"/>
        <dbReference type="ChEBI" id="CHEBI:15378"/>
        <dbReference type="ChEBI" id="CHEBI:33019"/>
        <dbReference type="ChEBI" id="CHEBI:37568"/>
        <dbReference type="ChEBI" id="CHEBI:63528"/>
        <dbReference type="EC" id="3.6.1.9"/>
    </reaction>
</comment>
<evidence type="ECO:0000256" key="3">
    <source>
        <dbReference type="HAMAP-Rule" id="MF_00528"/>
    </source>
</evidence>
<dbReference type="EC" id="3.6.1.9" evidence="3"/>
<keyword evidence="3" id="KW-0546">Nucleotide metabolism</keyword>
<name>A0A7C4D726_STAMA</name>
<dbReference type="GO" id="GO:0009117">
    <property type="term" value="P:nucleotide metabolic process"/>
    <property type="evidence" value="ECO:0007669"/>
    <property type="project" value="UniProtKB-KW"/>
</dbReference>
<evidence type="ECO:0000256" key="1">
    <source>
        <dbReference type="ARBA" id="ARBA00001968"/>
    </source>
</evidence>
<dbReference type="SUPFAM" id="SSF52972">
    <property type="entry name" value="ITPase-like"/>
    <property type="match status" value="1"/>
</dbReference>
<feature type="site" description="Important for substrate specificity" evidence="3">
    <location>
        <position position="154"/>
    </location>
</feature>
<dbReference type="InterPro" id="IPR003697">
    <property type="entry name" value="Maf-like"/>
</dbReference>
<comment type="catalytic activity">
    <reaction evidence="3">
        <text>UTP + H2O = UMP + diphosphate + H(+)</text>
        <dbReference type="Rhea" id="RHEA:29395"/>
        <dbReference type="ChEBI" id="CHEBI:15377"/>
        <dbReference type="ChEBI" id="CHEBI:15378"/>
        <dbReference type="ChEBI" id="CHEBI:33019"/>
        <dbReference type="ChEBI" id="CHEBI:46398"/>
        <dbReference type="ChEBI" id="CHEBI:57865"/>
        <dbReference type="EC" id="3.6.1.9"/>
    </reaction>
</comment>
<dbReference type="CDD" id="cd00555">
    <property type="entry name" value="Maf"/>
    <property type="match status" value="1"/>
</dbReference>
<protein>
    <recommendedName>
        <fullName evidence="3">dTTP/UTP pyrophosphatase</fullName>
        <shortName evidence="3">dTTPase/UTPase</shortName>
        <ecNumber evidence="3">3.6.1.9</ecNumber>
    </recommendedName>
    <alternativeName>
        <fullName evidence="3">Nucleoside triphosphate pyrophosphatase</fullName>
    </alternativeName>
    <alternativeName>
        <fullName evidence="3">Nucleotide pyrophosphatase</fullName>
        <shortName evidence="3">Nucleotide PPase</shortName>
    </alternativeName>
</protein>
<dbReference type="Pfam" id="PF02545">
    <property type="entry name" value="Maf"/>
    <property type="match status" value="1"/>
</dbReference>
<reference evidence="4" key="1">
    <citation type="journal article" date="2020" name="mSystems">
        <title>Genome- and Community-Level Interaction Insights into Carbon Utilization and Element Cycling Functions of Hydrothermarchaeota in Hydrothermal Sediment.</title>
        <authorList>
            <person name="Zhou Z."/>
            <person name="Liu Y."/>
            <person name="Xu W."/>
            <person name="Pan J."/>
            <person name="Luo Z.H."/>
            <person name="Li M."/>
        </authorList>
    </citation>
    <scope>NUCLEOTIDE SEQUENCE [LARGE SCALE GENOMIC DNA]</scope>
    <source>
        <strain evidence="4">SpSt-642</strain>
    </source>
</reference>
<proteinExistence type="inferred from homology"/>